<dbReference type="GO" id="GO:0008270">
    <property type="term" value="F:zinc ion binding"/>
    <property type="evidence" value="ECO:0007669"/>
    <property type="project" value="UniProtKB-UniRule"/>
</dbReference>
<keyword evidence="5 9" id="KW-0479">Metal-binding</keyword>
<dbReference type="Proteomes" id="UP000050326">
    <property type="component" value="Unassembled WGS sequence"/>
</dbReference>
<evidence type="ECO:0000256" key="7">
    <source>
        <dbReference type="ARBA" id="ARBA00022801"/>
    </source>
</evidence>
<dbReference type="HAMAP" id="MF_00009">
    <property type="entry name" value="Endoribonucl_YbeY"/>
    <property type="match status" value="1"/>
</dbReference>
<keyword evidence="11" id="KW-1185">Reference proteome</keyword>
<dbReference type="PATRIC" id="fig|36849.3.peg.2401"/>
<evidence type="ECO:0000256" key="4">
    <source>
        <dbReference type="ARBA" id="ARBA00022722"/>
    </source>
</evidence>
<dbReference type="InterPro" id="IPR002036">
    <property type="entry name" value="YbeY"/>
</dbReference>
<reference evidence="10 11" key="1">
    <citation type="submission" date="2015-09" db="EMBL/GenBank/DDBJ databases">
        <title>Genome sequence of Oxobacter pfennigii DSM 3222.</title>
        <authorList>
            <person name="Poehlein A."/>
            <person name="Bengelsdorf F.R."/>
            <person name="Schiel-Bengelsdorf B."/>
            <person name="Duerre P."/>
            <person name="Daniel R."/>
        </authorList>
    </citation>
    <scope>NUCLEOTIDE SEQUENCE [LARGE SCALE GENOMIC DNA]</scope>
    <source>
        <strain evidence="10 11">DSM 3222</strain>
    </source>
</reference>
<organism evidence="10 11">
    <name type="scientific">Oxobacter pfennigii</name>
    <dbReference type="NCBI Taxonomy" id="36849"/>
    <lineage>
        <taxon>Bacteria</taxon>
        <taxon>Bacillati</taxon>
        <taxon>Bacillota</taxon>
        <taxon>Clostridia</taxon>
        <taxon>Eubacteriales</taxon>
        <taxon>Clostridiaceae</taxon>
        <taxon>Oxobacter</taxon>
    </lineage>
</organism>
<dbReference type="Gene3D" id="3.40.390.30">
    <property type="entry name" value="Metalloproteases ('zincins'), catalytic domain"/>
    <property type="match status" value="1"/>
</dbReference>
<evidence type="ECO:0000256" key="3">
    <source>
        <dbReference type="ARBA" id="ARBA00022552"/>
    </source>
</evidence>
<keyword evidence="2 9" id="KW-0690">Ribosome biogenesis</keyword>
<keyword evidence="9" id="KW-0963">Cytoplasm</keyword>
<dbReference type="STRING" id="36849.OXPF_22770"/>
<comment type="subcellular location">
    <subcellularLocation>
        <location evidence="9">Cytoplasm</location>
    </subcellularLocation>
</comment>
<dbReference type="EC" id="3.1.-.-" evidence="9"/>
<comment type="function">
    <text evidence="9">Single strand-specific metallo-endoribonuclease involved in late-stage 70S ribosome quality control and in maturation of the 3' terminus of the 16S rRNA.</text>
</comment>
<gene>
    <name evidence="9 10" type="primary">ybeY</name>
    <name evidence="10" type="ORF">OXPF_22770</name>
</gene>
<dbReference type="EMBL" id="LKET01000032">
    <property type="protein sequence ID" value="KPU44110.1"/>
    <property type="molecule type" value="Genomic_DNA"/>
</dbReference>
<comment type="caution">
    <text evidence="10">The sequence shown here is derived from an EMBL/GenBank/DDBJ whole genome shotgun (WGS) entry which is preliminary data.</text>
</comment>
<sequence length="169" mass="19576">MRYRAIKEDIILNLMADNRQSQFEAEPIEKLIKKVAKKAIEYEGVNSNPQISVILVDNKEIKEINRVYRKIDSATDVLSFPQIDYPADLENKENIDPDTGELVLGDIAISLERAYEQSKEYNHTFEREVAFLTVHGVLHLLGYDHETEEERNIMRVKEEEILGMLGITR</sequence>
<feature type="binding site" evidence="9">
    <location>
        <position position="139"/>
    </location>
    <ligand>
        <name>Zn(2+)</name>
        <dbReference type="ChEBI" id="CHEBI:29105"/>
        <note>catalytic</note>
    </ligand>
</feature>
<dbReference type="PANTHER" id="PTHR46986">
    <property type="entry name" value="ENDORIBONUCLEASE YBEY, CHLOROPLASTIC"/>
    <property type="match status" value="1"/>
</dbReference>
<dbReference type="PANTHER" id="PTHR46986:SF1">
    <property type="entry name" value="ENDORIBONUCLEASE YBEY, CHLOROPLASTIC"/>
    <property type="match status" value="1"/>
</dbReference>
<evidence type="ECO:0000256" key="1">
    <source>
        <dbReference type="ARBA" id="ARBA00010875"/>
    </source>
</evidence>
<evidence type="ECO:0000313" key="10">
    <source>
        <dbReference type="EMBL" id="KPU44110.1"/>
    </source>
</evidence>
<dbReference type="GO" id="GO:0004521">
    <property type="term" value="F:RNA endonuclease activity"/>
    <property type="evidence" value="ECO:0007669"/>
    <property type="project" value="UniProtKB-UniRule"/>
</dbReference>
<feature type="binding site" evidence="9">
    <location>
        <position position="145"/>
    </location>
    <ligand>
        <name>Zn(2+)</name>
        <dbReference type="ChEBI" id="CHEBI:29105"/>
        <note>catalytic</note>
    </ligand>
</feature>
<accession>A0A0P9AFH2</accession>
<feature type="binding site" evidence="9">
    <location>
        <position position="135"/>
    </location>
    <ligand>
        <name>Zn(2+)</name>
        <dbReference type="ChEBI" id="CHEBI:29105"/>
        <note>catalytic</note>
    </ligand>
</feature>
<dbReference type="InterPro" id="IPR020549">
    <property type="entry name" value="YbeY_CS"/>
</dbReference>
<dbReference type="Pfam" id="PF02130">
    <property type="entry name" value="YbeY"/>
    <property type="match status" value="1"/>
</dbReference>
<dbReference type="NCBIfam" id="TIGR00043">
    <property type="entry name" value="rRNA maturation RNase YbeY"/>
    <property type="match status" value="1"/>
</dbReference>
<name>A0A0P9AFH2_9CLOT</name>
<evidence type="ECO:0000256" key="8">
    <source>
        <dbReference type="ARBA" id="ARBA00022833"/>
    </source>
</evidence>
<dbReference type="AlphaFoldDB" id="A0A0P9AFH2"/>
<comment type="cofactor">
    <cofactor evidence="9">
        <name>Zn(2+)</name>
        <dbReference type="ChEBI" id="CHEBI:29105"/>
    </cofactor>
    <text evidence="9">Binds 1 zinc ion.</text>
</comment>
<evidence type="ECO:0000256" key="2">
    <source>
        <dbReference type="ARBA" id="ARBA00022517"/>
    </source>
</evidence>
<keyword evidence="4 9" id="KW-0540">Nuclease</keyword>
<keyword evidence="3 9" id="KW-0698">rRNA processing</keyword>
<protein>
    <recommendedName>
        <fullName evidence="9">Endoribonuclease YbeY</fullName>
        <ecNumber evidence="9">3.1.-.-</ecNumber>
    </recommendedName>
</protein>
<proteinExistence type="inferred from homology"/>
<dbReference type="PROSITE" id="PS01306">
    <property type="entry name" value="UPF0054"/>
    <property type="match status" value="1"/>
</dbReference>
<dbReference type="GO" id="GO:0004222">
    <property type="term" value="F:metalloendopeptidase activity"/>
    <property type="evidence" value="ECO:0007669"/>
    <property type="project" value="InterPro"/>
</dbReference>
<keyword evidence="7 9" id="KW-0378">Hydrolase</keyword>
<dbReference type="GO" id="GO:0006364">
    <property type="term" value="P:rRNA processing"/>
    <property type="evidence" value="ECO:0007669"/>
    <property type="project" value="UniProtKB-UniRule"/>
</dbReference>
<evidence type="ECO:0000256" key="9">
    <source>
        <dbReference type="HAMAP-Rule" id="MF_00009"/>
    </source>
</evidence>
<keyword evidence="6 9" id="KW-0255">Endonuclease</keyword>
<dbReference type="GO" id="GO:0005737">
    <property type="term" value="C:cytoplasm"/>
    <property type="evidence" value="ECO:0007669"/>
    <property type="project" value="UniProtKB-SubCell"/>
</dbReference>
<dbReference type="InterPro" id="IPR023091">
    <property type="entry name" value="MetalPrtase_cat_dom_sf_prd"/>
</dbReference>
<dbReference type="SUPFAM" id="SSF55486">
    <property type="entry name" value="Metalloproteases ('zincins'), catalytic domain"/>
    <property type="match status" value="1"/>
</dbReference>
<evidence type="ECO:0000256" key="6">
    <source>
        <dbReference type="ARBA" id="ARBA00022759"/>
    </source>
</evidence>
<comment type="similarity">
    <text evidence="1 9">Belongs to the endoribonuclease YbeY family.</text>
</comment>
<keyword evidence="8 9" id="KW-0862">Zinc</keyword>
<evidence type="ECO:0000256" key="5">
    <source>
        <dbReference type="ARBA" id="ARBA00022723"/>
    </source>
</evidence>
<evidence type="ECO:0000313" key="11">
    <source>
        <dbReference type="Proteomes" id="UP000050326"/>
    </source>
</evidence>